<evidence type="ECO:0000313" key="1">
    <source>
        <dbReference type="EMBL" id="MST97765.1"/>
    </source>
</evidence>
<keyword evidence="2" id="KW-1185">Reference proteome</keyword>
<dbReference type="SUPFAM" id="SSF51445">
    <property type="entry name" value="(Trans)glycosidases"/>
    <property type="match status" value="1"/>
</dbReference>
<reference evidence="1 2" key="1">
    <citation type="submission" date="2019-08" db="EMBL/GenBank/DDBJ databases">
        <title>In-depth cultivation of the pig gut microbiome towards novel bacterial diversity and tailored functional studies.</title>
        <authorList>
            <person name="Wylensek D."/>
            <person name="Hitch T.C.A."/>
            <person name="Clavel T."/>
        </authorList>
    </citation>
    <scope>NUCLEOTIDE SEQUENCE [LARGE SCALE GENOMIC DNA]</scope>
    <source>
        <strain evidence="1 2">BBE-744-WT-12</strain>
    </source>
</reference>
<accession>A0A844G4D6</accession>
<dbReference type="Gene3D" id="3.20.20.80">
    <property type="entry name" value="Glycosidases"/>
    <property type="match status" value="1"/>
</dbReference>
<sequence>MKHWLWSIIALFSLLTAAAGPYVVREGNDWRKIRFDVTKIREGSILDFGKALNHHRPAGKYGFLKVVGDHFEFEKLPGVKQRFFGVNLSEASSIPPKEDAALLAESIARAGYNSVRLHHYDNLIVRKDGGSTTELDPEKIDRMDYLIKQFKDRGIYVTLDLYCSRIVSDRELPEVFHPVGHWNYKNAVYLVDSARENFLAFAKNFMTHKNPYTGLTYAEDPVFCFISTLNENRVLADWNPKNHGARGWQWEGLFVEWCKKAGIPKEKQSDLRFRQRFLQDFQKKHSAKMRAALRAIGIRTPLTDQNNGPEPLLNLTRLNNDYIDMHYYIGHPEITGDNWRPPVKCRQAGWVELFQEEDAYSNKLGGSRICGRPYTLTELKWCKPLKARGEGGAISGSLAGFQDWDALYTFQWAWGGKDYMKESWGGYFDLYGDPISYLSDRMIHLLFLRGDVAASKVSATLVMPKDAAGIDPEAKALPRLCNALMLVAKLGNSTRVPADGSYYWHLGSKPSEQKLVRQLEGAPVGGKGVFDPRNCHFISSTGELELIGKENLFRVAAPRSEALVFVGTGAGKADVLSVENRTPYSTFFASSMDGNELRNSRKILFFHLNNAAHTGMTFGDESMELLNSYGNIPHLVRRAAGEVALNLGAGGAPKVYAVNLKGERLGEVASTFADGLLKFTADTAGLNGEAVLVYEIIR</sequence>
<dbReference type="EMBL" id="VUNS01000012">
    <property type="protein sequence ID" value="MST97765.1"/>
    <property type="molecule type" value="Genomic_DNA"/>
</dbReference>
<name>A0A844G4D6_9BACT</name>
<dbReference type="InterPro" id="IPR017853">
    <property type="entry name" value="GH"/>
</dbReference>
<proteinExistence type="predicted"/>
<comment type="caution">
    <text evidence="1">The sequence shown here is derived from an EMBL/GenBank/DDBJ whole genome shotgun (WGS) entry which is preliminary data.</text>
</comment>
<evidence type="ECO:0000313" key="2">
    <source>
        <dbReference type="Proteomes" id="UP000435649"/>
    </source>
</evidence>
<organism evidence="1 2">
    <name type="scientific">Victivallis lenta</name>
    <dbReference type="NCBI Taxonomy" id="2606640"/>
    <lineage>
        <taxon>Bacteria</taxon>
        <taxon>Pseudomonadati</taxon>
        <taxon>Lentisphaerota</taxon>
        <taxon>Lentisphaeria</taxon>
        <taxon>Victivallales</taxon>
        <taxon>Victivallaceae</taxon>
        <taxon>Victivallis</taxon>
    </lineage>
</organism>
<dbReference type="RefSeq" id="WP_154418849.1">
    <property type="nucleotide sequence ID" value="NZ_VUNS01000012.1"/>
</dbReference>
<gene>
    <name evidence="1" type="ORF">FYJ85_12020</name>
</gene>
<dbReference type="GO" id="GO:0016787">
    <property type="term" value="F:hydrolase activity"/>
    <property type="evidence" value="ECO:0007669"/>
    <property type="project" value="UniProtKB-KW"/>
</dbReference>
<protein>
    <submittedName>
        <fullName evidence="1">Cellulase family glycosylhydrolase</fullName>
    </submittedName>
</protein>
<dbReference type="Proteomes" id="UP000435649">
    <property type="component" value="Unassembled WGS sequence"/>
</dbReference>
<keyword evidence="1" id="KW-0378">Hydrolase</keyword>
<dbReference type="AlphaFoldDB" id="A0A844G4D6"/>